<evidence type="ECO:0000256" key="7">
    <source>
        <dbReference type="SAM" id="MobiDB-lite"/>
    </source>
</evidence>
<evidence type="ECO:0000256" key="2">
    <source>
        <dbReference type="ARBA" id="ARBA00013056"/>
    </source>
</evidence>
<evidence type="ECO:0000256" key="4">
    <source>
        <dbReference type="ARBA" id="ARBA00032747"/>
    </source>
</evidence>
<evidence type="ECO:0000313" key="9">
    <source>
        <dbReference type="Proteomes" id="UP000230002"/>
    </source>
</evidence>
<dbReference type="AlphaFoldDB" id="A0A2G8RS42"/>
<sequence length="196" mass="21137">MRSIADGSVFVWPSPPRPRLTRDRHDIQYTGLTSPLLSSPLTRSLSLKVFADDGSGAMWKKSVKDIGGEVLCVSQFTLFATTAKGKPDFHRAMATGPSRDLYASFLNRMGELYGPDKIKDGRFGAMMDVRLTNEGPVTFTLDSRKFEYVDPPSGVATPKKSKGTPTASGKQTPRAQEEPSPSTAGDVPAAAPTQSL</sequence>
<dbReference type="EC" id="3.1.1.96" evidence="2"/>
<dbReference type="GO" id="GO:0051500">
    <property type="term" value="F:D-tyrosyl-tRNA(Tyr) deacylase activity"/>
    <property type="evidence" value="ECO:0007669"/>
    <property type="project" value="TreeGrafter"/>
</dbReference>
<dbReference type="InterPro" id="IPR003732">
    <property type="entry name" value="Daa-tRNA_deacyls_DTD"/>
</dbReference>
<evidence type="ECO:0000313" key="8">
    <source>
        <dbReference type="EMBL" id="PIL24335.1"/>
    </source>
</evidence>
<evidence type="ECO:0000256" key="6">
    <source>
        <dbReference type="ARBA" id="ARBA00048018"/>
    </source>
</evidence>
<dbReference type="Pfam" id="PF02580">
    <property type="entry name" value="Tyr_Deacylase"/>
    <property type="match status" value="1"/>
</dbReference>
<dbReference type="GO" id="GO:0005737">
    <property type="term" value="C:cytoplasm"/>
    <property type="evidence" value="ECO:0007669"/>
    <property type="project" value="InterPro"/>
</dbReference>
<comment type="similarity">
    <text evidence="1">Belongs to the DTD family.</text>
</comment>
<dbReference type="OrthoDB" id="275783at2759"/>
<evidence type="ECO:0000256" key="5">
    <source>
        <dbReference type="ARBA" id="ARBA00047676"/>
    </source>
</evidence>
<gene>
    <name evidence="8" type="ORF">GSI_14088</name>
</gene>
<dbReference type="Proteomes" id="UP000230002">
    <property type="component" value="Unassembled WGS sequence"/>
</dbReference>
<dbReference type="EMBL" id="AYKW01000067">
    <property type="protein sequence ID" value="PIL24335.1"/>
    <property type="molecule type" value="Genomic_DNA"/>
</dbReference>
<evidence type="ECO:0000256" key="1">
    <source>
        <dbReference type="ARBA" id="ARBA00009673"/>
    </source>
</evidence>
<dbReference type="Gene3D" id="3.50.80.10">
    <property type="entry name" value="D-tyrosyl-tRNA(Tyr) deacylase"/>
    <property type="match status" value="1"/>
</dbReference>
<keyword evidence="9" id="KW-1185">Reference proteome</keyword>
<feature type="region of interest" description="Disordered" evidence="7">
    <location>
        <begin position="149"/>
        <end position="196"/>
    </location>
</feature>
<evidence type="ECO:0000256" key="3">
    <source>
        <dbReference type="ARBA" id="ARBA00020007"/>
    </source>
</evidence>
<reference evidence="8 9" key="1">
    <citation type="journal article" date="2015" name="Sci. Rep.">
        <title>Chromosome-level genome map provides insights into diverse defense mechanisms in the medicinal fungus Ganoderma sinense.</title>
        <authorList>
            <person name="Zhu Y."/>
            <person name="Xu J."/>
            <person name="Sun C."/>
            <person name="Zhou S."/>
            <person name="Xu H."/>
            <person name="Nelson D.R."/>
            <person name="Qian J."/>
            <person name="Song J."/>
            <person name="Luo H."/>
            <person name="Xiang L."/>
            <person name="Li Y."/>
            <person name="Xu Z."/>
            <person name="Ji A."/>
            <person name="Wang L."/>
            <person name="Lu S."/>
            <person name="Hayward A."/>
            <person name="Sun W."/>
            <person name="Li X."/>
            <person name="Schwartz D.C."/>
            <person name="Wang Y."/>
            <person name="Chen S."/>
        </authorList>
    </citation>
    <scope>NUCLEOTIDE SEQUENCE [LARGE SCALE GENOMIC DNA]</scope>
    <source>
        <strain evidence="8 9">ZZ0214-1</strain>
    </source>
</reference>
<dbReference type="PANTHER" id="PTHR10472">
    <property type="entry name" value="D-TYROSYL-TRNA TYR DEACYLASE"/>
    <property type="match status" value="1"/>
</dbReference>
<comment type="caution">
    <text evidence="8">The sequence shown here is derived from an EMBL/GenBank/DDBJ whole genome shotgun (WGS) entry which is preliminary data.</text>
</comment>
<organism evidence="8 9">
    <name type="scientific">Ganoderma sinense ZZ0214-1</name>
    <dbReference type="NCBI Taxonomy" id="1077348"/>
    <lineage>
        <taxon>Eukaryota</taxon>
        <taxon>Fungi</taxon>
        <taxon>Dikarya</taxon>
        <taxon>Basidiomycota</taxon>
        <taxon>Agaricomycotina</taxon>
        <taxon>Agaricomycetes</taxon>
        <taxon>Polyporales</taxon>
        <taxon>Polyporaceae</taxon>
        <taxon>Ganoderma</taxon>
    </lineage>
</organism>
<dbReference type="STRING" id="1077348.A0A2G8RS42"/>
<dbReference type="SUPFAM" id="SSF69500">
    <property type="entry name" value="DTD-like"/>
    <property type="match status" value="1"/>
</dbReference>
<comment type="catalytic activity">
    <reaction evidence="5">
        <text>glycyl-tRNA(Ala) + H2O = tRNA(Ala) + glycine + H(+)</text>
        <dbReference type="Rhea" id="RHEA:53744"/>
        <dbReference type="Rhea" id="RHEA-COMP:9657"/>
        <dbReference type="Rhea" id="RHEA-COMP:13640"/>
        <dbReference type="ChEBI" id="CHEBI:15377"/>
        <dbReference type="ChEBI" id="CHEBI:15378"/>
        <dbReference type="ChEBI" id="CHEBI:57305"/>
        <dbReference type="ChEBI" id="CHEBI:78442"/>
        <dbReference type="ChEBI" id="CHEBI:78522"/>
        <dbReference type="EC" id="3.1.1.96"/>
    </reaction>
</comment>
<protein>
    <recommendedName>
        <fullName evidence="3">D-aminoacyl-tRNA deacylase</fullName>
        <ecNumber evidence="2">3.1.1.96</ecNumber>
    </recommendedName>
    <alternativeName>
        <fullName evidence="4">Gly-tRNA(Ala) deacylase</fullName>
    </alternativeName>
</protein>
<proteinExistence type="inferred from homology"/>
<dbReference type="InterPro" id="IPR023509">
    <property type="entry name" value="DTD-like_sf"/>
</dbReference>
<name>A0A2G8RS42_9APHY</name>
<feature type="compositionally biased region" description="Polar residues" evidence="7">
    <location>
        <begin position="163"/>
        <end position="183"/>
    </location>
</feature>
<accession>A0A2G8RS42</accession>
<comment type="catalytic activity">
    <reaction evidence="6">
        <text>a D-aminoacyl-tRNA + H2O = a tRNA + a D-alpha-amino acid + H(+)</text>
        <dbReference type="Rhea" id="RHEA:13953"/>
        <dbReference type="Rhea" id="RHEA-COMP:10123"/>
        <dbReference type="Rhea" id="RHEA-COMP:10124"/>
        <dbReference type="ChEBI" id="CHEBI:15377"/>
        <dbReference type="ChEBI" id="CHEBI:15378"/>
        <dbReference type="ChEBI" id="CHEBI:59871"/>
        <dbReference type="ChEBI" id="CHEBI:78442"/>
        <dbReference type="ChEBI" id="CHEBI:79333"/>
        <dbReference type="EC" id="3.1.1.96"/>
    </reaction>
</comment>
<dbReference type="PANTHER" id="PTHR10472:SF5">
    <property type="entry name" value="D-AMINOACYL-TRNA DEACYLASE 1"/>
    <property type="match status" value="1"/>
</dbReference>